<feature type="binding site" evidence="8">
    <location>
        <begin position="151"/>
        <end position="152"/>
    </location>
    <ligand>
        <name>ATP</name>
        <dbReference type="ChEBI" id="CHEBI:30616"/>
    </ligand>
</feature>
<dbReference type="InterPro" id="IPR008271">
    <property type="entry name" value="Ser/Thr_kinase_AS"/>
</dbReference>
<dbReference type="PROSITE" id="PS50011">
    <property type="entry name" value="PROTEIN_KINASE_DOM"/>
    <property type="match status" value="1"/>
</dbReference>
<comment type="subunit">
    <text evidence="1">Monomer.</text>
</comment>
<dbReference type="SUPFAM" id="SSF56112">
    <property type="entry name" value="Protein kinase-like (PK-like)"/>
    <property type="match status" value="1"/>
</dbReference>
<accession>A0A0G4I2S7</accession>
<evidence type="ECO:0000256" key="1">
    <source>
        <dbReference type="ARBA" id="ARBA00011245"/>
    </source>
</evidence>
<keyword evidence="6 8" id="KW-0067">ATP-binding</keyword>
<dbReference type="EMBL" id="CDMZ01004891">
    <property type="protein sequence ID" value="CEM51248.1"/>
    <property type="molecule type" value="Genomic_DNA"/>
</dbReference>
<evidence type="ECO:0000256" key="3">
    <source>
        <dbReference type="ARBA" id="ARBA00022679"/>
    </source>
</evidence>
<reference evidence="14" key="1">
    <citation type="submission" date="2014-11" db="EMBL/GenBank/DDBJ databases">
        <authorList>
            <person name="Otto D Thomas"/>
            <person name="Naeem Raeece"/>
        </authorList>
    </citation>
    <scope>NUCLEOTIDE SEQUENCE</scope>
</reference>
<keyword evidence="3" id="KW-0808">Transferase</keyword>
<evidence type="ECO:0000259" key="13">
    <source>
        <dbReference type="PROSITE" id="PS50011"/>
    </source>
</evidence>
<feature type="compositionally biased region" description="Low complexity" evidence="12">
    <location>
        <begin position="381"/>
        <end position="393"/>
    </location>
</feature>
<proteinExistence type="inferred from homology"/>
<keyword evidence="2 11" id="KW-0723">Serine/threonine-protein kinase</keyword>
<feature type="cross-link" description="Glycyl lysine isopeptide (Lys-Gly) (interchain with G-Cter in SUMO2)" evidence="9">
    <location>
        <position position="149"/>
    </location>
</feature>
<dbReference type="CDD" id="cd05117">
    <property type="entry name" value="STKc_CAMK"/>
    <property type="match status" value="1"/>
</dbReference>
<evidence type="ECO:0000256" key="10">
    <source>
        <dbReference type="PROSITE-ProRule" id="PRU10141"/>
    </source>
</evidence>
<feature type="region of interest" description="Disordered" evidence="12">
    <location>
        <begin position="370"/>
        <end position="394"/>
    </location>
</feature>
<dbReference type="Pfam" id="PF00069">
    <property type="entry name" value="Pkinase"/>
    <property type="match status" value="1"/>
</dbReference>
<dbReference type="InterPro" id="IPR000719">
    <property type="entry name" value="Prot_kinase_dom"/>
</dbReference>
<dbReference type="AlphaFoldDB" id="A0A0G4I2S7"/>
<dbReference type="VEuPathDB" id="CryptoDB:Cvel_10489"/>
<evidence type="ECO:0000256" key="12">
    <source>
        <dbReference type="SAM" id="MobiDB-lite"/>
    </source>
</evidence>
<dbReference type="InterPro" id="IPR030616">
    <property type="entry name" value="Aur-like"/>
</dbReference>
<dbReference type="InterPro" id="IPR017441">
    <property type="entry name" value="Protein_kinase_ATP_BS"/>
</dbReference>
<evidence type="ECO:0000256" key="11">
    <source>
        <dbReference type="RuleBase" id="RU000304"/>
    </source>
</evidence>
<keyword evidence="4 8" id="KW-0547">Nucleotide-binding</keyword>
<dbReference type="GO" id="GO:0005524">
    <property type="term" value="F:ATP binding"/>
    <property type="evidence" value="ECO:0007669"/>
    <property type="project" value="UniProtKB-UniRule"/>
</dbReference>
<dbReference type="InterPro" id="IPR011009">
    <property type="entry name" value="Kinase-like_dom_sf"/>
</dbReference>
<evidence type="ECO:0000256" key="7">
    <source>
        <dbReference type="PIRSR" id="PIRSR630616-1"/>
    </source>
</evidence>
<gene>
    <name evidence="14" type="ORF">Cvel_10489</name>
</gene>
<evidence type="ECO:0000256" key="8">
    <source>
        <dbReference type="PIRSR" id="PIRSR630616-2"/>
    </source>
</evidence>
<comment type="similarity">
    <text evidence="11">Belongs to the protein kinase superfamily.</text>
</comment>
<feature type="active site" description="Proton acceptor" evidence="7">
    <location>
        <position position="147"/>
    </location>
</feature>
<dbReference type="Gene3D" id="1.10.510.10">
    <property type="entry name" value="Transferase(Phosphotransferase) domain 1"/>
    <property type="match status" value="1"/>
</dbReference>
<feature type="binding site" evidence="8 10">
    <location>
        <position position="52"/>
    </location>
    <ligand>
        <name>ATP</name>
        <dbReference type="ChEBI" id="CHEBI:30616"/>
    </ligand>
</feature>
<sequence>MGGLPSCPGGFTLCGDSFDALYIRGRYLGRGKFSQVYLCEHKYHEDRKYALKLIDLPDVNRALYENLVNREIEILQELRDCEHIVHLVDFRRGQREIKLVLDYCEGGELYERVKAQTRYSEEKTQKVIRNILEAVAFFHEKGIMHRDLKPENVLLVSKESDTDVKITDFGLAKLHRAKVPGQVNPLPRSSSTCGSDFYLAPELIRQEEYGKEIDMWSVGVITYVCLSGSLPFYSKELHKLYRSIIERDLTFPHYFSAGARNFISSLLAINPRDRLSARDALGHPWLRDLDPFTPPISPPLLTKEPQTPSDNFYPFSALSSLPFAQQQQQPMQSNTPQTTQLPASNNAITAATNAPPSCTSTSYAFPGLHSAFPYGQQQPHQQTVSGVSQQQQQPAAVPRFGTAAAAAVYTALPQTTQPQQLLAKGGTAAAGGNYSCSSAVFHQPAYAGAAQPGAPTPTTSGAASLASSAVHSQGGGVPAYTVPATMPAHGGMGVGWV</sequence>
<protein>
    <recommendedName>
        <fullName evidence="13">Protein kinase domain-containing protein</fullName>
    </recommendedName>
</protein>
<dbReference type="PANTHER" id="PTHR24350">
    <property type="entry name" value="SERINE/THREONINE-PROTEIN KINASE IAL-RELATED"/>
    <property type="match status" value="1"/>
</dbReference>
<dbReference type="SMART" id="SM00220">
    <property type="entry name" value="S_TKc"/>
    <property type="match status" value="1"/>
</dbReference>
<name>A0A0G4I2S7_9ALVE</name>
<dbReference type="PROSITE" id="PS00108">
    <property type="entry name" value="PROTEIN_KINASE_ST"/>
    <property type="match status" value="1"/>
</dbReference>
<evidence type="ECO:0000256" key="2">
    <source>
        <dbReference type="ARBA" id="ARBA00022527"/>
    </source>
</evidence>
<organism evidence="14">
    <name type="scientific">Chromera velia CCMP2878</name>
    <dbReference type="NCBI Taxonomy" id="1169474"/>
    <lineage>
        <taxon>Eukaryota</taxon>
        <taxon>Sar</taxon>
        <taxon>Alveolata</taxon>
        <taxon>Colpodellida</taxon>
        <taxon>Chromeraceae</taxon>
        <taxon>Chromera</taxon>
    </lineage>
</organism>
<evidence type="ECO:0000256" key="5">
    <source>
        <dbReference type="ARBA" id="ARBA00022777"/>
    </source>
</evidence>
<evidence type="ECO:0000256" key="4">
    <source>
        <dbReference type="ARBA" id="ARBA00022741"/>
    </source>
</evidence>
<dbReference type="GO" id="GO:0004674">
    <property type="term" value="F:protein serine/threonine kinase activity"/>
    <property type="evidence" value="ECO:0007669"/>
    <property type="project" value="UniProtKB-KW"/>
</dbReference>
<evidence type="ECO:0000256" key="6">
    <source>
        <dbReference type="ARBA" id="ARBA00022840"/>
    </source>
</evidence>
<evidence type="ECO:0000313" key="14">
    <source>
        <dbReference type="EMBL" id="CEM51248.1"/>
    </source>
</evidence>
<evidence type="ECO:0000256" key="9">
    <source>
        <dbReference type="PIRSR" id="PIRSR630616-3"/>
    </source>
</evidence>
<dbReference type="FunFam" id="1.10.510.10:FF:000571">
    <property type="entry name" value="Maternal embryonic leucine zipper kinase"/>
    <property type="match status" value="1"/>
</dbReference>
<feature type="binding site" evidence="8">
    <location>
        <position position="168"/>
    </location>
    <ligand>
        <name>ATP</name>
        <dbReference type="ChEBI" id="CHEBI:30616"/>
    </ligand>
</feature>
<dbReference type="PhylomeDB" id="A0A0G4I2S7"/>
<keyword evidence="5" id="KW-0418">Kinase</keyword>
<feature type="binding site" evidence="8">
    <location>
        <position position="32"/>
    </location>
    <ligand>
        <name>ATP</name>
        <dbReference type="ChEBI" id="CHEBI:30616"/>
    </ligand>
</feature>
<dbReference type="PROSITE" id="PS00107">
    <property type="entry name" value="PROTEIN_KINASE_ATP"/>
    <property type="match status" value="1"/>
</dbReference>
<feature type="domain" description="Protein kinase" evidence="13">
    <location>
        <begin position="22"/>
        <end position="286"/>
    </location>
</feature>